<keyword evidence="1" id="KW-0732">Signal</keyword>
<dbReference type="InterPro" id="IPR013106">
    <property type="entry name" value="Ig_V-set"/>
</dbReference>
<reference evidence="6" key="1">
    <citation type="submission" date="2022-08" db="UniProtKB">
        <authorList>
            <consortium name="EnsemblMetazoa"/>
        </authorList>
    </citation>
    <scope>IDENTIFICATION</scope>
    <source>
        <strain evidence="6">EBRO</strain>
    </source>
</reference>
<dbReference type="SMART" id="SM00408">
    <property type="entry name" value="IGc2"/>
    <property type="match status" value="1"/>
</dbReference>
<dbReference type="Gene3D" id="2.60.40.10">
    <property type="entry name" value="Immunoglobulins"/>
    <property type="match status" value="1"/>
</dbReference>
<dbReference type="VEuPathDB" id="VectorBase:AATE002907"/>
<dbReference type="SUPFAM" id="SSF48726">
    <property type="entry name" value="Immunoglobulin"/>
    <property type="match status" value="1"/>
</dbReference>
<dbReference type="InterPro" id="IPR003599">
    <property type="entry name" value="Ig_sub"/>
</dbReference>
<proteinExistence type="predicted"/>
<dbReference type="SMART" id="SM00406">
    <property type="entry name" value="IGv"/>
    <property type="match status" value="1"/>
</dbReference>
<dbReference type="InterPro" id="IPR051170">
    <property type="entry name" value="Neural/epithelial_adhesion"/>
</dbReference>
<dbReference type="PANTHER" id="PTHR12231">
    <property type="entry name" value="CTX-RELATED TYPE I TRANSMEMBRANE PROTEIN"/>
    <property type="match status" value="1"/>
</dbReference>
<evidence type="ECO:0000256" key="4">
    <source>
        <dbReference type="ARBA" id="ARBA00023319"/>
    </source>
</evidence>
<evidence type="ECO:0000256" key="1">
    <source>
        <dbReference type="ARBA" id="ARBA00022729"/>
    </source>
</evidence>
<evidence type="ECO:0000256" key="3">
    <source>
        <dbReference type="ARBA" id="ARBA00023157"/>
    </source>
</evidence>
<dbReference type="InterPro" id="IPR007110">
    <property type="entry name" value="Ig-like_dom"/>
</dbReference>
<dbReference type="EnsemblMetazoa" id="AATE002907-RA">
    <property type="protein sequence ID" value="AATE002907-PA.1"/>
    <property type="gene ID" value="AATE002907"/>
</dbReference>
<feature type="region of interest" description="Disordered" evidence="5">
    <location>
        <begin position="437"/>
        <end position="465"/>
    </location>
</feature>
<dbReference type="GO" id="GO:0043005">
    <property type="term" value="C:neuron projection"/>
    <property type="evidence" value="ECO:0007669"/>
    <property type="project" value="TreeGrafter"/>
</dbReference>
<dbReference type="InterPro" id="IPR013783">
    <property type="entry name" value="Ig-like_fold"/>
</dbReference>
<keyword evidence="3" id="KW-1015">Disulfide bond</keyword>
<feature type="compositionally biased region" description="Basic and acidic residues" evidence="5">
    <location>
        <begin position="397"/>
        <end position="407"/>
    </location>
</feature>
<dbReference type="InterPro" id="IPR036179">
    <property type="entry name" value="Ig-like_dom_sf"/>
</dbReference>
<dbReference type="STRING" id="41427.A0A182IPB4"/>
<evidence type="ECO:0000313" key="6">
    <source>
        <dbReference type="EnsemblMetazoa" id="AATE002907-PA.1"/>
    </source>
</evidence>
<dbReference type="InterPro" id="IPR013151">
    <property type="entry name" value="Immunoglobulin_dom"/>
</dbReference>
<dbReference type="Pfam" id="PF00047">
    <property type="entry name" value="ig"/>
    <property type="match status" value="1"/>
</dbReference>
<name>A0A182IPB4_ANOAO</name>
<accession>A0A182IPB4</accession>
<organism evidence="6">
    <name type="scientific">Anopheles atroparvus</name>
    <name type="common">European mosquito</name>
    <dbReference type="NCBI Taxonomy" id="41427"/>
    <lineage>
        <taxon>Eukaryota</taxon>
        <taxon>Metazoa</taxon>
        <taxon>Ecdysozoa</taxon>
        <taxon>Arthropoda</taxon>
        <taxon>Hexapoda</taxon>
        <taxon>Insecta</taxon>
        <taxon>Pterygota</taxon>
        <taxon>Neoptera</taxon>
        <taxon>Endopterygota</taxon>
        <taxon>Diptera</taxon>
        <taxon>Nematocera</taxon>
        <taxon>Culicoidea</taxon>
        <taxon>Culicidae</taxon>
        <taxon>Anophelinae</taxon>
        <taxon>Anopheles</taxon>
    </lineage>
</organism>
<dbReference type="PROSITE" id="PS50835">
    <property type="entry name" value="IG_LIKE"/>
    <property type="match status" value="1"/>
</dbReference>
<evidence type="ECO:0000256" key="2">
    <source>
        <dbReference type="ARBA" id="ARBA00022737"/>
    </source>
</evidence>
<evidence type="ECO:0000256" key="5">
    <source>
        <dbReference type="SAM" id="MobiDB-lite"/>
    </source>
</evidence>
<dbReference type="SMART" id="SM00409">
    <property type="entry name" value="IG"/>
    <property type="match status" value="1"/>
</dbReference>
<dbReference type="PANTHER" id="PTHR12231:SF255">
    <property type="entry name" value="DPR-INTERACTING PROTEIN ALPHA, ISOFORM A"/>
    <property type="match status" value="1"/>
</dbReference>
<sequence>MAFSALLCPVLEANLVAGVPHIRAFLRIVLRMVDCGCDSSDGLHRFQFKPREGALQQLPKSICRAVCPCGLGVGQSQMLCLLLCIVPFQEQEAEGMERIESTEQTVDRTERATFKLKSSCARSLSGPEKELSGVDPKLPPNVEGQMSLNITSTPFTSGPAGPEVCTFQPDFAEPIVNISVAIGRDATFTCHVRHLGGYRVGWLKADTKAIQAIHEHVITHNPRVTVSHADQNTWNLHIKSVTEEDRGGYMCQLNTDPMKSQYNTGGGELVSRHSAGSAQGRFETSVFSGCFGINIVPRWHANSSSWSQKGKDDEAQRGGQEEWENLSYAARAKPLPLPAPRKGCLAAVGPARPCPARATTSLCPRRSNNDAALQRRCRCLTPRNASVLGQSWSGRTQYEEKGDEKRKQNGKPMIGLADHRRSLRFRLELSAKIFSGRRDTRSTSVCSHLGARRSKEAHSKDINSN</sequence>
<dbReference type="AlphaFoldDB" id="A0A182IPB4"/>
<keyword evidence="2" id="KW-0677">Repeat</keyword>
<dbReference type="InterPro" id="IPR003598">
    <property type="entry name" value="Ig_sub2"/>
</dbReference>
<feature type="region of interest" description="Disordered" evidence="5">
    <location>
        <begin position="393"/>
        <end position="415"/>
    </location>
</feature>
<keyword evidence="4" id="KW-0393">Immunoglobulin domain</keyword>
<protein>
    <submittedName>
        <fullName evidence="6">Ig-like domain-containing protein</fullName>
    </submittedName>
</protein>
<feature type="compositionally biased region" description="Basic and acidic residues" evidence="5">
    <location>
        <begin position="453"/>
        <end position="465"/>
    </location>
</feature>